<dbReference type="EMBL" id="AMRA01000123">
    <property type="protein sequence ID" value="EKF21630.1"/>
    <property type="molecule type" value="Genomic_DNA"/>
</dbReference>
<sequence length="342" mass="36486">MRLGLSGIIVRLAVFGLTCGLAAFVLVGIFANLRLQSETTYRALFSNISGLKEGDFVRIAGVEVGKVKRIAVQPDTTVLVDFSTESSVALTEGTKAVIRYQNLIGDRFLALEEGTGSTTRLKPGDTLGLAQTSPALDLDALIGGFRPLFRVLEPREVNSLAESLIAALQGQGPTIRSFLAQTATVTAALADRDQLIGEVIDNLQTVLSSLGEQSGQLDKTVTALADLTKALADRRSDVSTGLAYADAAASELAELLGQGRAPLKETVHQADRVSEILNSDLNRLDNVLHTLPDKYKLIGAQGRFGDYFAFYLCDAYLKLNGKGGQPVYIKIAGQDTGRCAPK</sequence>
<dbReference type="PATRIC" id="fig|1122247.3.peg.4189"/>
<dbReference type="InterPro" id="IPR005693">
    <property type="entry name" value="Mce"/>
</dbReference>
<dbReference type="RefSeq" id="WP_005631568.1">
    <property type="nucleotide sequence ID" value="NZ_AMRA01000123.1"/>
</dbReference>
<evidence type="ECO:0000313" key="2">
    <source>
        <dbReference type="Proteomes" id="UP000006265"/>
    </source>
</evidence>
<dbReference type="PANTHER" id="PTHR33371:SF17">
    <property type="entry name" value="MCE-FAMILY PROTEIN MCE1B"/>
    <property type="match status" value="1"/>
</dbReference>
<dbReference type="Pfam" id="PF02470">
    <property type="entry name" value="MlaD"/>
    <property type="match status" value="1"/>
</dbReference>
<dbReference type="AlphaFoldDB" id="K5BA51"/>
<reference evidence="1 2" key="1">
    <citation type="journal article" date="2012" name="J. Bacteriol.">
        <title>Genome sequence of Mycobacterium hassiacum DSM 44199, a rare source of heat-stable mycobacterial proteins.</title>
        <authorList>
            <person name="Tiago I."/>
            <person name="Maranha A."/>
            <person name="Mendes V."/>
            <person name="Alarico S."/>
            <person name="Moynihan P.J."/>
            <person name="Clarke A.J."/>
            <person name="Macedo-Ribeiro S."/>
            <person name="Pereira P.J."/>
            <person name="Empadinhas N."/>
        </authorList>
    </citation>
    <scope>NUCLEOTIDE SEQUENCE [LARGE SCALE GENOMIC DNA]</scope>
    <source>
        <strain evidence="2">DSM 44199 / CIP 105218 / JCM 12690 / 3849</strain>
    </source>
</reference>
<dbReference type="InterPro" id="IPR052336">
    <property type="entry name" value="MlaD_Phospholipid_Transporter"/>
</dbReference>
<dbReference type="GO" id="GO:0005576">
    <property type="term" value="C:extracellular region"/>
    <property type="evidence" value="ECO:0007669"/>
    <property type="project" value="TreeGrafter"/>
</dbReference>
<name>K5BA51_MYCHD</name>
<dbReference type="InterPro" id="IPR003399">
    <property type="entry name" value="Mce/MlaD"/>
</dbReference>
<evidence type="ECO:0000313" key="1">
    <source>
        <dbReference type="EMBL" id="EKF21630.1"/>
    </source>
</evidence>
<keyword evidence="2" id="KW-1185">Reference proteome</keyword>
<dbReference type="Proteomes" id="UP000006265">
    <property type="component" value="Unassembled WGS sequence"/>
</dbReference>
<dbReference type="NCBIfam" id="TIGR00996">
    <property type="entry name" value="Mtu_fam_mce"/>
    <property type="match status" value="1"/>
</dbReference>
<dbReference type="GO" id="GO:0051701">
    <property type="term" value="P:biological process involved in interaction with host"/>
    <property type="evidence" value="ECO:0007669"/>
    <property type="project" value="TreeGrafter"/>
</dbReference>
<accession>K5BA51</accession>
<proteinExistence type="predicted"/>
<dbReference type="PANTHER" id="PTHR33371">
    <property type="entry name" value="INTERMEMBRANE PHOSPHOLIPID TRANSPORT SYSTEM BINDING PROTEIN MLAD-RELATED"/>
    <property type="match status" value="1"/>
</dbReference>
<dbReference type="eggNOG" id="COG1463">
    <property type="taxonomic scope" value="Bacteria"/>
</dbReference>
<dbReference type="OrthoDB" id="338143at2"/>
<dbReference type="Pfam" id="PF11887">
    <property type="entry name" value="Mce4_CUP1"/>
    <property type="match status" value="1"/>
</dbReference>
<dbReference type="InterPro" id="IPR024516">
    <property type="entry name" value="Mce_C"/>
</dbReference>
<protein>
    <submittedName>
        <fullName evidence="1">Mce related family protein</fullName>
    </submittedName>
</protein>
<gene>
    <name evidence="1" type="ORF">C731_4369</name>
</gene>
<dbReference type="STRING" id="1122247.GCA_000379865_00337"/>
<organism evidence="1 2">
    <name type="scientific">Mycolicibacterium hassiacum (strain DSM 44199 / CIP 105218 / JCM 12690 / 3849)</name>
    <name type="common">Mycobacterium hassiacum</name>
    <dbReference type="NCBI Taxonomy" id="1122247"/>
    <lineage>
        <taxon>Bacteria</taxon>
        <taxon>Bacillati</taxon>
        <taxon>Actinomycetota</taxon>
        <taxon>Actinomycetes</taxon>
        <taxon>Mycobacteriales</taxon>
        <taxon>Mycobacteriaceae</taxon>
        <taxon>Mycolicibacterium</taxon>
    </lineage>
</organism>
<comment type="caution">
    <text evidence="1">The sequence shown here is derived from an EMBL/GenBank/DDBJ whole genome shotgun (WGS) entry which is preliminary data.</text>
</comment>